<protein>
    <recommendedName>
        <fullName evidence="1">DJ-1/PfpI domain-containing protein</fullName>
    </recommendedName>
</protein>
<sequence length="100" mass="10387">MASAAKKVLVPIANGTEPIEAVITIDVLRRSGADVSVASVENQHRVDAGHAVKIVADALISDCANTVFDGCTMEDSGDAGLIGNADQEALSSRPSRWLLL</sequence>
<accession>A0A2N9FL03</accession>
<feature type="domain" description="DJ-1/PfpI" evidence="1">
    <location>
        <begin position="6"/>
        <end position="70"/>
    </location>
</feature>
<organism evidence="2">
    <name type="scientific">Fagus sylvatica</name>
    <name type="common">Beechnut</name>
    <dbReference type="NCBI Taxonomy" id="28930"/>
    <lineage>
        <taxon>Eukaryota</taxon>
        <taxon>Viridiplantae</taxon>
        <taxon>Streptophyta</taxon>
        <taxon>Embryophyta</taxon>
        <taxon>Tracheophyta</taxon>
        <taxon>Spermatophyta</taxon>
        <taxon>Magnoliopsida</taxon>
        <taxon>eudicotyledons</taxon>
        <taxon>Gunneridae</taxon>
        <taxon>Pentapetalae</taxon>
        <taxon>rosids</taxon>
        <taxon>fabids</taxon>
        <taxon>Fagales</taxon>
        <taxon>Fagaceae</taxon>
        <taxon>Fagus</taxon>
    </lineage>
</organism>
<dbReference type="EMBL" id="OIVN01000945">
    <property type="protein sequence ID" value="SPC87775.1"/>
    <property type="molecule type" value="Genomic_DNA"/>
</dbReference>
<dbReference type="Pfam" id="PF01965">
    <property type="entry name" value="DJ-1_PfpI"/>
    <property type="match status" value="1"/>
</dbReference>
<evidence type="ECO:0000313" key="2">
    <source>
        <dbReference type="EMBL" id="SPC87775.1"/>
    </source>
</evidence>
<dbReference type="PANTHER" id="PTHR48094">
    <property type="entry name" value="PROTEIN/NUCLEIC ACID DEGLYCASE DJ-1-RELATED"/>
    <property type="match status" value="1"/>
</dbReference>
<reference evidence="2" key="1">
    <citation type="submission" date="2018-02" db="EMBL/GenBank/DDBJ databases">
        <authorList>
            <person name="Cohen D.B."/>
            <person name="Kent A.D."/>
        </authorList>
    </citation>
    <scope>NUCLEOTIDE SEQUENCE</scope>
</reference>
<gene>
    <name evidence="2" type="ORF">FSB_LOCUS15657</name>
</gene>
<proteinExistence type="predicted"/>
<dbReference type="Gene3D" id="3.40.50.880">
    <property type="match status" value="1"/>
</dbReference>
<dbReference type="PANTHER" id="PTHR48094:SF12">
    <property type="entry name" value="PARKINSON DISEASE PROTEIN 7 HOMOLOG"/>
    <property type="match status" value="1"/>
</dbReference>
<dbReference type="GO" id="GO:0005737">
    <property type="term" value="C:cytoplasm"/>
    <property type="evidence" value="ECO:0007669"/>
    <property type="project" value="TreeGrafter"/>
</dbReference>
<dbReference type="AlphaFoldDB" id="A0A2N9FL03"/>
<name>A0A2N9FL03_FAGSY</name>
<dbReference type="SUPFAM" id="SSF52317">
    <property type="entry name" value="Class I glutamine amidotransferase-like"/>
    <property type="match status" value="1"/>
</dbReference>
<evidence type="ECO:0000259" key="1">
    <source>
        <dbReference type="Pfam" id="PF01965"/>
    </source>
</evidence>
<dbReference type="InterPro" id="IPR050325">
    <property type="entry name" value="Prot/Nucl_acid_deglycase"/>
</dbReference>
<dbReference type="InterPro" id="IPR002818">
    <property type="entry name" value="DJ-1/PfpI"/>
</dbReference>
<dbReference type="InterPro" id="IPR029062">
    <property type="entry name" value="Class_I_gatase-like"/>
</dbReference>
<dbReference type="GO" id="GO:1903189">
    <property type="term" value="P:glyoxal metabolic process"/>
    <property type="evidence" value="ECO:0007669"/>
    <property type="project" value="TreeGrafter"/>
</dbReference>